<feature type="compositionally biased region" description="Basic and acidic residues" evidence="1">
    <location>
        <begin position="47"/>
        <end position="58"/>
    </location>
</feature>
<dbReference type="EMBL" id="PGGS01001888">
    <property type="protein sequence ID" value="PNG99953.1"/>
    <property type="molecule type" value="Genomic_DNA"/>
</dbReference>
<evidence type="ECO:0000313" key="3">
    <source>
        <dbReference type="Proteomes" id="UP000236333"/>
    </source>
</evidence>
<protein>
    <submittedName>
        <fullName evidence="2">Uncharacterized protein</fullName>
    </submittedName>
</protein>
<accession>A0A2J7ZI55</accession>
<dbReference type="Proteomes" id="UP000236333">
    <property type="component" value="Unassembled WGS sequence"/>
</dbReference>
<feature type="compositionally biased region" description="Low complexity" evidence="1">
    <location>
        <begin position="62"/>
        <end position="72"/>
    </location>
</feature>
<proteinExistence type="predicted"/>
<keyword evidence="3" id="KW-1185">Reference proteome</keyword>
<evidence type="ECO:0000313" key="2">
    <source>
        <dbReference type="EMBL" id="PNG99953.1"/>
    </source>
</evidence>
<reference evidence="2 3" key="1">
    <citation type="journal article" date="2017" name="Mol. Biol. Evol.">
        <title>The 4-celled Tetrabaena socialis nuclear genome reveals the essential components for genetic control of cell number at the origin of multicellularity in the volvocine lineage.</title>
        <authorList>
            <person name="Featherston J."/>
            <person name="Arakaki Y."/>
            <person name="Hanschen E.R."/>
            <person name="Ferris P.J."/>
            <person name="Michod R.E."/>
            <person name="Olson B.J.S.C."/>
            <person name="Nozaki H."/>
            <person name="Durand P.M."/>
        </authorList>
    </citation>
    <scope>NUCLEOTIDE SEQUENCE [LARGE SCALE GENOMIC DNA]</scope>
    <source>
        <strain evidence="2 3">NIES-571</strain>
    </source>
</reference>
<gene>
    <name evidence="2" type="ORF">TSOC_014250</name>
</gene>
<organism evidence="2 3">
    <name type="scientific">Tetrabaena socialis</name>
    <dbReference type="NCBI Taxonomy" id="47790"/>
    <lineage>
        <taxon>Eukaryota</taxon>
        <taxon>Viridiplantae</taxon>
        <taxon>Chlorophyta</taxon>
        <taxon>core chlorophytes</taxon>
        <taxon>Chlorophyceae</taxon>
        <taxon>CS clade</taxon>
        <taxon>Chlamydomonadales</taxon>
        <taxon>Tetrabaenaceae</taxon>
        <taxon>Tetrabaena</taxon>
    </lineage>
</organism>
<sequence>MEEVAQRGVNWVILPENGNLLATTLPPAAFLVPPGIPLLYALEREPPEVPESLPRRAMDTTSSSSSSSSSCSPREARLA</sequence>
<dbReference type="AlphaFoldDB" id="A0A2J7ZI55"/>
<comment type="caution">
    <text evidence="2">The sequence shown here is derived from an EMBL/GenBank/DDBJ whole genome shotgun (WGS) entry which is preliminary data.</text>
</comment>
<feature type="region of interest" description="Disordered" evidence="1">
    <location>
        <begin position="47"/>
        <end position="79"/>
    </location>
</feature>
<name>A0A2J7ZI55_9CHLO</name>
<evidence type="ECO:0000256" key="1">
    <source>
        <dbReference type="SAM" id="MobiDB-lite"/>
    </source>
</evidence>